<evidence type="ECO:0000313" key="2">
    <source>
        <dbReference type="EMBL" id="BAC55844.1"/>
    </source>
</evidence>
<proteinExistence type="predicted"/>
<dbReference type="EMBL" id="AP005774">
    <property type="protein sequence ID" value="BAC55844.1"/>
    <property type="molecule type" value="Genomic_DNA"/>
</dbReference>
<gene>
    <name evidence="2" type="primary">OSJNBa0086N05.111</name>
</gene>
<dbReference type="Proteomes" id="UP000000763">
    <property type="component" value="Chromosome 7"/>
</dbReference>
<evidence type="ECO:0000313" key="3">
    <source>
        <dbReference type="Proteomes" id="UP000000763"/>
    </source>
</evidence>
<reference evidence="3" key="2">
    <citation type="journal article" date="2008" name="Nucleic Acids Res.">
        <title>The rice annotation project database (RAP-DB): 2008 update.</title>
        <authorList>
            <consortium name="The rice annotation project (RAP)"/>
        </authorList>
    </citation>
    <scope>GENOME REANNOTATION</scope>
    <source>
        <strain evidence="3">cv. Nipponbare</strain>
    </source>
</reference>
<sequence length="173" mass="18888">MAEVANVGTKLSINNNEDTSRRRRKRSMVKAKMPTNGGIIGQPCEDTSRRRQRQAGGDDVDAHQQRHNRPAVKAKAPVGGRRGGRSVKTWMPKNGGVTNQSYRRGHQSAATEASRVGGDTSRRRWRQAGGEVVVDISNGGGEDKPAEWTRGRLTGKLRCLESMTNIVRLSSAA</sequence>
<reference evidence="3" key="1">
    <citation type="journal article" date="2005" name="Nature">
        <title>The map-based sequence of the rice genome.</title>
        <authorList>
            <consortium name="International rice genome sequencing project (IRGSP)"/>
            <person name="Matsumoto T."/>
            <person name="Wu J."/>
            <person name="Kanamori H."/>
            <person name="Katayose Y."/>
            <person name="Fujisawa M."/>
            <person name="Namiki N."/>
            <person name="Mizuno H."/>
            <person name="Yamamoto K."/>
            <person name="Antonio B.A."/>
            <person name="Baba T."/>
            <person name="Sakata K."/>
            <person name="Nagamura Y."/>
            <person name="Aoki H."/>
            <person name="Arikawa K."/>
            <person name="Arita K."/>
            <person name="Bito T."/>
            <person name="Chiden Y."/>
            <person name="Fujitsuka N."/>
            <person name="Fukunaka R."/>
            <person name="Hamada M."/>
            <person name="Harada C."/>
            <person name="Hayashi A."/>
            <person name="Hijishita S."/>
            <person name="Honda M."/>
            <person name="Hosokawa S."/>
            <person name="Ichikawa Y."/>
            <person name="Idonuma A."/>
            <person name="Iijima M."/>
            <person name="Ikeda M."/>
            <person name="Ikeno M."/>
            <person name="Ito K."/>
            <person name="Ito S."/>
            <person name="Ito T."/>
            <person name="Ito Y."/>
            <person name="Ito Y."/>
            <person name="Iwabuchi A."/>
            <person name="Kamiya K."/>
            <person name="Karasawa W."/>
            <person name="Kurita K."/>
            <person name="Katagiri S."/>
            <person name="Kikuta A."/>
            <person name="Kobayashi H."/>
            <person name="Kobayashi N."/>
            <person name="Machita K."/>
            <person name="Maehara T."/>
            <person name="Masukawa M."/>
            <person name="Mizubayashi T."/>
            <person name="Mukai Y."/>
            <person name="Nagasaki H."/>
            <person name="Nagata Y."/>
            <person name="Naito S."/>
            <person name="Nakashima M."/>
            <person name="Nakama Y."/>
            <person name="Nakamichi Y."/>
            <person name="Nakamura M."/>
            <person name="Meguro A."/>
            <person name="Negishi M."/>
            <person name="Ohta I."/>
            <person name="Ohta T."/>
            <person name="Okamoto M."/>
            <person name="Ono N."/>
            <person name="Saji S."/>
            <person name="Sakaguchi M."/>
            <person name="Sakai K."/>
            <person name="Shibata M."/>
            <person name="Shimokawa T."/>
            <person name="Song J."/>
            <person name="Takazaki Y."/>
            <person name="Terasawa K."/>
            <person name="Tsugane M."/>
            <person name="Tsuji K."/>
            <person name="Ueda S."/>
            <person name="Waki K."/>
            <person name="Yamagata H."/>
            <person name="Yamamoto M."/>
            <person name="Yamamoto S."/>
            <person name="Yamane H."/>
            <person name="Yoshiki S."/>
            <person name="Yoshihara R."/>
            <person name="Yukawa K."/>
            <person name="Zhong H."/>
            <person name="Yano M."/>
            <person name="Yuan Q."/>
            <person name="Ouyang S."/>
            <person name="Liu J."/>
            <person name="Jones K.M."/>
            <person name="Gansberger K."/>
            <person name="Moffat K."/>
            <person name="Hill J."/>
            <person name="Bera J."/>
            <person name="Fadrosh D."/>
            <person name="Jin S."/>
            <person name="Johri S."/>
            <person name="Kim M."/>
            <person name="Overton L."/>
            <person name="Reardon M."/>
            <person name="Tsitrin T."/>
            <person name="Vuong H."/>
            <person name="Weaver B."/>
            <person name="Ciecko A."/>
            <person name="Tallon L."/>
            <person name="Jackson J."/>
            <person name="Pai G."/>
            <person name="Aken S.V."/>
            <person name="Utterback T."/>
            <person name="Reidmuller S."/>
            <person name="Feldblyum T."/>
            <person name="Hsiao J."/>
            <person name="Zismann V."/>
            <person name="Iobst S."/>
            <person name="de Vazeille A.R."/>
            <person name="Buell C.R."/>
            <person name="Ying K."/>
            <person name="Li Y."/>
            <person name="Lu T."/>
            <person name="Huang Y."/>
            <person name="Zhao Q."/>
            <person name="Feng Q."/>
            <person name="Zhang L."/>
            <person name="Zhu J."/>
            <person name="Weng Q."/>
            <person name="Mu J."/>
            <person name="Lu Y."/>
            <person name="Fan D."/>
            <person name="Liu Y."/>
            <person name="Guan J."/>
            <person name="Zhang Y."/>
            <person name="Yu S."/>
            <person name="Liu X."/>
            <person name="Zhang Y."/>
            <person name="Hong G."/>
            <person name="Han B."/>
            <person name="Choisne N."/>
            <person name="Demange N."/>
            <person name="Orjeda G."/>
            <person name="Samain S."/>
            <person name="Cattolico L."/>
            <person name="Pelletier E."/>
            <person name="Couloux A."/>
            <person name="Segurens B."/>
            <person name="Wincker P."/>
            <person name="D'Hont A."/>
            <person name="Scarpelli C."/>
            <person name="Weissenbach J."/>
            <person name="Salanoubat M."/>
            <person name="Quetier F."/>
            <person name="Yu Y."/>
            <person name="Kim H.R."/>
            <person name="Rambo T."/>
            <person name="Currie J."/>
            <person name="Collura K."/>
            <person name="Luo M."/>
            <person name="Yang T."/>
            <person name="Ammiraju J.S.S."/>
            <person name="Engler F."/>
            <person name="Soderlund C."/>
            <person name="Wing R.A."/>
            <person name="Palmer L.E."/>
            <person name="de la Bastide M."/>
            <person name="Spiegel L."/>
            <person name="Nascimento L."/>
            <person name="Zutavern T."/>
            <person name="O'Shaughnessy A."/>
            <person name="Dike S."/>
            <person name="Dedhia N."/>
            <person name="Preston R."/>
            <person name="Balija V."/>
            <person name="McCombie W.R."/>
            <person name="Chow T."/>
            <person name="Chen H."/>
            <person name="Chung M."/>
            <person name="Chen C."/>
            <person name="Shaw J."/>
            <person name="Wu H."/>
            <person name="Hsiao K."/>
            <person name="Chao Y."/>
            <person name="Chu M."/>
            <person name="Cheng C."/>
            <person name="Hour A."/>
            <person name="Lee P."/>
            <person name="Lin S."/>
            <person name="Lin Y."/>
            <person name="Liou J."/>
            <person name="Liu S."/>
            <person name="Hsing Y."/>
            <person name="Raghuvanshi S."/>
            <person name="Mohanty A."/>
            <person name="Bharti A.K."/>
            <person name="Gaur A."/>
            <person name="Gupta V."/>
            <person name="Kumar D."/>
            <person name="Ravi V."/>
            <person name="Vij S."/>
            <person name="Kapur A."/>
            <person name="Khurana P."/>
            <person name="Khurana P."/>
            <person name="Khurana J.P."/>
            <person name="Tyagi A.K."/>
            <person name="Gaikwad K."/>
            <person name="Singh A."/>
            <person name="Dalal V."/>
            <person name="Srivastava S."/>
            <person name="Dixit A."/>
            <person name="Pal A.K."/>
            <person name="Ghazi I.A."/>
            <person name="Yadav M."/>
            <person name="Pandit A."/>
            <person name="Bhargava A."/>
            <person name="Sureshbabu K."/>
            <person name="Batra K."/>
            <person name="Sharma T.R."/>
            <person name="Mohapatra T."/>
            <person name="Singh N.K."/>
            <person name="Messing J."/>
            <person name="Nelson A.B."/>
            <person name="Fuks G."/>
            <person name="Kavchok S."/>
            <person name="Keizer G."/>
            <person name="Linton E."/>
            <person name="Llaca V."/>
            <person name="Song R."/>
            <person name="Tanyolac B."/>
            <person name="Young S."/>
            <person name="Ho-Il K."/>
            <person name="Hahn J.H."/>
            <person name="Sangsakoo G."/>
            <person name="Vanavichit A."/>
            <person name="de Mattos Luiz.A.T."/>
            <person name="Zimmer P.D."/>
            <person name="Malone G."/>
            <person name="Dellagostin O."/>
            <person name="de Oliveira A.C."/>
            <person name="Bevan M."/>
            <person name="Bancroft I."/>
            <person name="Minx P."/>
            <person name="Cordum H."/>
            <person name="Wilson R."/>
            <person name="Cheng Z."/>
            <person name="Jin W."/>
            <person name="Jiang J."/>
            <person name="Leong S.A."/>
            <person name="Iwama H."/>
            <person name="Gojobori T."/>
            <person name="Itoh T."/>
            <person name="Niimura Y."/>
            <person name="Fujii Y."/>
            <person name="Habara T."/>
            <person name="Sakai H."/>
            <person name="Sato Y."/>
            <person name="Wilson G."/>
            <person name="Kumar K."/>
            <person name="McCouch S."/>
            <person name="Juretic N."/>
            <person name="Hoen D."/>
            <person name="Wright S."/>
            <person name="Bruskiewich R."/>
            <person name="Bureau T."/>
            <person name="Miyao A."/>
            <person name="Hirochika H."/>
            <person name="Nishikawa T."/>
            <person name="Kadowaki K."/>
            <person name="Sugiura M."/>
            <person name="Burr B."/>
            <person name="Sasaki T."/>
        </authorList>
    </citation>
    <scope>NUCLEOTIDE SEQUENCE [LARGE SCALE GENOMIC DNA]</scope>
    <source>
        <strain evidence="3">cv. Nipponbare</strain>
    </source>
</reference>
<feature type="region of interest" description="Disordered" evidence="1">
    <location>
        <begin position="1"/>
        <end position="122"/>
    </location>
</feature>
<name>Q84YM4_ORYSJ</name>
<dbReference type="AlphaFoldDB" id="Q84YM4"/>
<accession>Q84YM4</accession>
<protein>
    <submittedName>
        <fullName evidence="2">Uncharacterized protein</fullName>
    </submittedName>
</protein>
<evidence type="ECO:0000256" key="1">
    <source>
        <dbReference type="SAM" id="MobiDB-lite"/>
    </source>
</evidence>
<organism evidence="2 3">
    <name type="scientific">Oryza sativa subsp. japonica</name>
    <name type="common">Rice</name>
    <dbReference type="NCBI Taxonomy" id="39947"/>
    <lineage>
        <taxon>Eukaryota</taxon>
        <taxon>Viridiplantae</taxon>
        <taxon>Streptophyta</taxon>
        <taxon>Embryophyta</taxon>
        <taxon>Tracheophyta</taxon>
        <taxon>Spermatophyta</taxon>
        <taxon>Magnoliopsida</taxon>
        <taxon>Liliopsida</taxon>
        <taxon>Poales</taxon>
        <taxon>Poaceae</taxon>
        <taxon>BOP clade</taxon>
        <taxon>Oryzoideae</taxon>
        <taxon>Oryzeae</taxon>
        <taxon>Oryzinae</taxon>
        <taxon>Oryza</taxon>
        <taxon>Oryza sativa</taxon>
    </lineage>
</organism>